<accession>A0A5C8ZVL0</accession>
<keyword evidence="1" id="KW-0805">Transcription regulation</keyword>
<dbReference type="AlphaFoldDB" id="A0A5C8ZVL0"/>
<dbReference type="SUPFAM" id="SSF46785">
    <property type="entry name" value="Winged helix' DNA-binding domain"/>
    <property type="match status" value="2"/>
</dbReference>
<dbReference type="InterPro" id="IPR011711">
    <property type="entry name" value="GntR_C"/>
</dbReference>
<dbReference type="GO" id="GO:0003677">
    <property type="term" value="F:DNA binding"/>
    <property type="evidence" value="ECO:0007669"/>
    <property type="project" value="UniProtKB-KW"/>
</dbReference>
<keyword evidence="6" id="KW-1185">Reference proteome</keyword>
<protein>
    <submittedName>
        <fullName evidence="5">GntR family transcriptional regulator</fullName>
    </submittedName>
</protein>
<dbReference type="Gene3D" id="1.10.10.10">
    <property type="entry name" value="Winged helix-like DNA-binding domain superfamily/Winged helix DNA-binding domain"/>
    <property type="match status" value="2"/>
</dbReference>
<evidence type="ECO:0000259" key="4">
    <source>
        <dbReference type="SMART" id="SM00895"/>
    </source>
</evidence>
<dbReference type="InterPro" id="IPR036388">
    <property type="entry name" value="WH-like_DNA-bd_sf"/>
</dbReference>
<dbReference type="PANTHER" id="PTHR43537:SF49">
    <property type="entry name" value="TRANSCRIPTIONAL REGULATORY PROTEIN"/>
    <property type="match status" value="1"/>
</dbReference>
<dbReference type="GO" id="GO:0003700">
    <property type="term" value="F:DNA-binding transcription factor activity"/>
    <property type="evidence" value="ECO:0007669"/>
    <property type="project" value="InterPro"/>
</dbReference>
<dbReference type="InterPro" id="IPR036390">
    <property type="entry name" value="WH_DNA-bd_sf"/>
</dbReference>
<dbReference type="Gene3D" id="1.20.120.530">
    <property type="entry name" value="GntR ligand-binding domain-like"/>
    <property type="match status" value="1"/>
</dbReference>
<feature type="domain" description="GntR C-terminal" evidence="4">
    <location>
        <begin position="193"/>
        <end position="309"/>
    </location>
</feature>
<evidence type="ECO:0000256" key="3">
    <source>
        <dbReference type="ARBA" id="ARBA00023163"/>
    </source>
</evidence>
<keyword evidence="3" id="KW-0804">Transcription</keyword>
<evidence type="ECO:0000256" key="1">
    <source>
        <dbReference type="ARBA" id="ARBA00023015"/>
    </source>
</evidence>
<reference evidence="5 6" key="1">
    <citation type="submission" date="2019-08" db="EMBL/GenBank/DDBJ databases">
        <title>Parahaliea maris sp. nov., isolated from the surface seawater.</title>
        <authorList>
            <person name="Liu Y."/>
        </authorList>
    </citation>
    <scope>NUCLEOTIDE SEQUENCE [LARGE SCALE GENOMIC DNA]</scope>
    <source>
        <strain evidence="5 6">S2-26</strain>
    </source>
</reference>
<dbReference type="EMBL" id="VRYZ01000003">
    <property type="protein sequence ID" value="TXS92486.1"/>
    <property type="molecule type" value="Genomic_DNA"/>
</dbReference>
<dbReference type="InterPro" id="IPR000524">
    <property type="entry name" value="Tscrpt_reg_HTH_GntR"/>
</dbReference>
<comment type="caution">
    <text evidence="5">The sequence shown here is derived from an EMBL/GenBank/DDBJ whole genome shotgun (WGS) entry which is preliminary data.</text>
</comment>
<evidence type="ECO:0000313" key="6">
    <source>
        <dbReference type="Proteomes" id="UP000321933"/>
    </source>
</evidence>
<keyword evidence="2" id="KW-0238">DNA-binding</keyword>
<name>A0A5C8ZVL0_9GAMM</name>
<organism evidence="5 6">
    <name type="scientific">Parahaliea aestuarii</name>
    <dbReference type="NCBI Taxonomy" id="1852021"/>
    <lineage>
        <taxon>Bacteria</taxon>
        <taxon>Pseudomonadati</taxon>
        <taxon>Pseudomonadota</taxon>
        <taxon>Gammaproteobacteria</taxon>
        <taxon>Cellvibrionales</taxon>
        <taxon>Halieaceae</taxon>
        <taxon>Parahaliea</taxon>
    </lineage>
</organism>
<gene>
    <name evidence="5" type="ORF">FVW59_08700</name>
</gene>
<proteinExistence type="predicted"/>
<evidence type="ECO:0000313" key="5">
    <source>
        <dbReference type="EMBL" id="TXS92486.1"/>
    </source>
</evidence>
<dbReference type="Pfam" id="PF07729">
    <property type="entry name" value="FCD"/>
    <property type="match status" value="1"/>
</dbReference>
<evidence type="ECO:0000256" key="2">
    <source>
        <dbReference type="ARBA" id="ARBA00023125"/>
    </source>
</evidence>
<dbReference type="InterPro" id="IPR008920">
    <property type="entry name" value="TF_FadR/GntR_C"/>
</dbReference>
<dbReference type="SUPFAM" id="SSF48008">
    <property type="entry name" value="GntR ligand-binding domain-like"/>
    <property type="match status" value="1"/>
</dbReference>
<dbReference type="OrthoDB" id="9799812at2"/>
<dbReference type="PANTHER" id="PTHR43537">
    <property type="entry name" value="TRANSCRIPTIONAL REGULATOR, GNTR FAMILY"/>
    <property type="match status" value="1"/>
</dbReference>
<dbReference type="Proteomes" id="UP000321933">
    <property type="component" value="Unassembled WGS sequence"/>
</dbReference>
<dbReference type="Pfam" id="PF00392">
    <property type="entry name" value="GntR"/>
    <property type="match status" value="2"/>
</dbReference>
<dbReference type="SMART" id="SM00895">
    <property type="entry name" value="FCD"/>
    <property type="match status" value="1"/>
</dbReference>
<sequence length="323" mass="36218">MGPASGPRVPGTPGPDFYEYNAALSPVAAQEPRNTMTIADQIKADLATHLHRGDNGLPCKLTLDALARHYGVSMTPVRNAVEDLVEAGAILRLDNGRLAPGKVNRRTLAALVRQPSPASTQQNLEEAVRREVVQRSLRQDGDFLREQATAEKFDTGRTAVRQIFSRLAGAGMLEHVPRRGWRVKPYNAEDTLDYLVVRESLELKALDLARPYLVAADLERMLAANQPGLGSAPRLNDDMHDYWIDRCGNRYIQEFFARYSVFYNTLFNSAVLDEDTKRDMAVEHCDIVEALLQKDWRGARRALSRHIGDQQDNVERMIAALRD</sequence>